<keyword evidence="7 11" id="KW-0862">Zinc</keyword>
<keyword evidence="10 12" id="KW-0472">Membrane</keyword>
<evidence type="ECO:0000256" key="6">
    <source>
        <dbReference type="ARBA" id="ARBA00022801"/>
    </source>
</evidence>
<protein>
    <submittedName>
        <fullName evidence="14">Zn-dependent protease with chaperone function</fullName>
    </submittedName>
</protein>
<keyword evidence="8 12" id="KW-1133">Transmembrane helix</keyword>
<dbReference type="Pfam" id="PF01435">
    <property type="entry name" value="Peptidase_M48"/>
    <property type="match status" value="1"/>
</dbReference>
<dbReference type="RefSeq" id="WP_055454871.1">
    <property type="nucleotide sequence ID" value="NZ_CYHE01000003.1"/>
</dbReference>
<dbReference type="Gene3D" id="3.30.2010.10">
    <property type="entry name" value="Metalloproteases ('zincins'), catalytic domain"/>
    <property type="match status" value="1"/>
</dbReference>
<dbReference type="InterPro" id="IPR001915">
    <property type="entry name" value="Peptidase_M48"/>
</dbReference>
<dbReference type="GO" id="GO:0006508">
    <property type="term" value="P:proteolysis"/>
    <property type="evidence" value="ECO:0007669"/>
    <property type="project" value="UniProtKB-KW"/>
</dbReference>
<dbReference type="OrthoDB" id="15218at2"/>
<keyword evidence="15" id="KW-1185">Reference proteome</keyword>
<evidence type="ECO:0000256" key="7">
    <source>
        <dbReference type="ARBA" id="ARBA00022833"/>
    </source>
</evidence>
<dbReference type="CDD" id="cd07339">
    <property type="entry name" value="M48B_HtpX_like"/>
    <property type="match status" value="1"/>
</dbReference>
<evidence type="ECO:0000259" key="13">
    <source>
        <dbReference type="Pfam" id="PF01435"/>
    </source>
</evidence>
<proteinExistence type="inferred from homology"/>
<reference evidence="15" key="1">
    <citation type="submission" date="2015-08" db="EMBL/GenBank/DDBJ databases">
        <authorList>
            <person name="Varghese N."/>
        </authorList>
    </citation>
    <scope>NUCLEOTIDE SEQUENCE [LARGE SCALE GENOMIC DNA]</scope>
    <source>
        <strain evidence="15">DSM 23407</strain>
    </source>
</reference>
<dbReference type="AlphaFoldDB" id="A0A0K6HTC4"/>
<feature type="transmembrane region" description="Helical" evidence="12">
    <location>
        <begin position="165"/>
        <end position="185"/>
    </location>
</feature>
<evidence type="ECO:0000313" key="14">
    <source>
        <dbReference type="EMBL" id="CUA94071.1"/>
    </source>
</evidence>
<evidence type="ECO:0000256" key="11">
    <source>
        <dbReference type="RuleBase" id="RU003983"/>
    </source>
</evidence>
<feature type="transmembrane region" description="Helical" evidence="12">
    <location>
        <begin position="47"/>
        <end position="70"/>
    </location>
</feature>
<dbReference type="PANTHER" id="PTHR43221:SF1">
    <property type="entry name" value="PROTEASE HTPX"/>
    <property type="match status" value="1"/>
</dbReference>
<keyword evidence="9 11" id="KW-0482">Metalloprotease</keyword>
<dbReference type="Proteomes" id="UP000183900">
    <property type="component" value="Unassembled WGS sequence"/>
</dbReference>
<dbReference type="GO" id="GO:0005886">
    <property type="term" value="C:plasma membrane"/>
    <property type="evidence" value="ECO:0007669"/>
    <property type="project" value="UniProtKB-SubCell"/>
</dbReference>
<dbReference type="EMBL" id="CYHE01000003">
    <property type="protein sequence ID" value="CUA94071.1"/>
    <property type="molecule type" value="Genomic_DNA"/>
</dbReference>
<dbReference type="PANTHER" id="PTHR43221">
    <property type="entry name" value="PROTEASE HTPX"/>
    <property type="match status" value="1"/>
</dbReference>
<dbReference type="GO" id="GO:0046872">
    <property type="term" value="F:metal ion binding"/>
    <property type="evidence" value="ECO:0007669"/>
    <property type="project" value="UniProtKB-KW"/>
</dbReference>
<organism evidence="14 15">
    <name type="scientific">Pannonibacter indicus</name>
    <dbReference type="NCBI Taxonomy" id="466044"/>
    <lineage>
        <taxon>Bacteria</taxon>
        <taxon>Pseudomonadati</taxon>
        <taxon>Pseudomonadota</taxon>
        <taxon>Alphaproteobacteria</taxon>
        <taxon>Hyphomicrobiales</taxon>
        <taxon>Stappiaceae</taxon>
        <taxon>Pannonibacter</taxon>
    </lineage>
</organism>
<evidence type="ECO:0000313" key="15">
    <source>
        <dbReference type="Proteomes" id="UP000183900"/>
    </source>
</evidence>
<evidence type="ECO:0000256" key="9">
    <source>
        <dbReference type="ARBA" id="ARBA00023049"/>
    </source>
</evidence>
<evidence type="ECO:0000256" key="1">
    <source>
        <dbReference type="ARBA" id="ARBA00004651"/>
    </source>
</evidence>
<dbReference type="InterPro" id="IPR050083">
    <property type="entry name" value="HtpX_protease"/>
</dbReference>
<comment type="subcellular location">
    <subcellularLocation>
        <location evidence="1">Cell membrane</location>
        <topology evidence="1">Multi-pass membrane protein</topology>
    </subcellularLocation>
</comment>
<comment type="cofactor">
    <cofactor evidence="11">
        <name>Zn(2+)</name>
        <dbReference type="ChEBI" id="CHEBI:29105"/>
    </cofactor>
    <text evidence="11">Binds 1 zinc ion per subunit.</text>
</comment>
<keyword evidence="5" id="KW-0479">Metal-binding</keyword>
<comment type="similarity">
    <text evidence="11">Belongs to the peptidase M48 family.</text>
</comment>
<evidence type="ECO:0000256" key="3">
    <source>
        <dbReference type="ARBA" id="ARBA00022670"/>
    </source>
</evidence>
<accession>A0A0K6HTC4</accession>
<evidence type="ECO:0000256" key="8">
    <source>
        <dbReference type="ARBA" id="ARBA00022989"/>
    </source>
</evidence>
<feature type="domain" description="Peptidase M48" evidence="13">
    <location>
        <begin position="85"/>
        <end position="286"/>
    </location>
</feature>
<keyword evidence="3 11" id="KW-0645">Protease</keyword>
<evidence type="ECO:0000256" key="4">
    <source>
        <dbReference type="ARBA" id="ARBA00022692"/>
    </source>
</evidence>
<evidence type="ECO:0000256" key="10">
    <source>
        <dbReference type="ARBA" id="ARBA00023136"/>
    </source>
</evidence>
<evidence type="ECO:0000256" key="5">
    <source>
        <dbReference type="ARBA" id="ARBA00022723"/>
    </source>
</evidence>
<name>A0A0K6HTC4_9HYPH</name>
<gene>
    <name evidence="14" type="ORF">Ga0061067_1039</name>
</gene>
<feature type="transmembrane region" description="Helical" evidence="12">
    <location>
        <begin position="197"/>
        <end position="217"/>
    </location>
</feature>
<sequence length="324" mass="35300">MSQNTVLDAALRQRRGFENRLHTALLATGSLMLLVVCAYVLGGQTGVLWALGGGGFMLYGAMNVSPALVLRLYKARHLPEHVFPEGHQVLTVLARRAGLPAVPKLYYVPSRMMNAFAVGRAEEAAICVTDGLIRGLTLREFAGVMAHEVSHIRNGDVRVMALADIVARLTSSMSFVGLFLFFFHIPSMIAGGAGVPWVLIVLLMAAPTVGTLLQLALSRTREFDADLGAAELTGDPDGLAFALMKLERVQGRMWEAMALPGARIPEPSILRSHPKTEERVQRLRELKFHGDPLVFDHGAPVAGRSFVPDIGKPRFRARGLGVWY</sequence>
<evidence type="ECO:0000256" key="12">
    <source>
        <dbReference type="SAM" id="Phobius"/>
    </source>
</evidence>
<feature type="transmembrane region" description="Helical" evidence="12">
    <location>
        <begin position="21"/>
        <end position="41"/>
    </location>
</feature>
<keyword evidence="2" id="KW-1003">Cell membrane</keyword>
<keyword evidence="6 11" id="KW-0378">Hydrolase</keyword>
<dbReference type="GO" id="GO:0004222">
    <property type="term" value="F:metalloendopeptidase activity"/>
    <property type="evidence" value="ECO:0007669"/>
    <property type="project" value="InterPro"/>
</dbReference>
<evidence type="ECO:0000256" key="2">
    <source>
        <dbReference type="ARBA" id="ARBA00022475"/>
    </source>
</evidence>
<keyword evidence="4 12" id="KW-0812">Transmembrane</keyword>